<accession>A0ABU8XZT7</accession>
<feature type="transmembrane region" description="Helical" evidence="1">
    <location>
        <begin position="264"/>
        <end position="287"/>
    </location>
</feature>
<dbReference type="InterPro" id="IPR042099">
    <property type="entry name" value="ANL_N_sf"/>
</dbReference>
<proteinExistence type="predicted"/>
<name>A0ABU8XZT7_9PROT</name>
<protein>
    <submittedName>
        <fullName evidence="4">Long-chain fatty acid--CoA ligase</fullName>
    </submittedName>
</protein>
<keyword evidence="1" id="KW-1133">Transmembrane helix</keyword>
<dbReference type="InterPro" id="IPR045851">
    <property type="entry name" value="AMP-bd_C_sf"/>
</dbReference>
<dbReference type="SUPFAM" id="SSF56801">
    <property type="entry name" value="Acetyl-CoA synthetase-like"/>
    <property type="match status" value="1"/>
</dbReference>
<comment type="caution">
    <text evidence="4">The sequence shown here is derived from an EMBL/GenBank/DDBJ whole genome shotgun (WGS) entry which is preliminary data.</text>
</comment>
<evidence type="ECO:0000259" key="2">
    <source>
        <dbReference type="Pfam" id="PF00501"/>
    </source>
</evidence>
<dbReference type="PANTHER" id="PTHR43767">
    <property type="entry name" value="LONG-CHAIN-FATTY-ACID--COA LIGASE"/>
    <property type="match status" value="1"/>
</dbReference>
<feature type="domain" description="AMP-binding enzyme C-terminal" evidence="3">
    <location>
        <begin position="476"/>
        <end position="551"/>
    </location>
</feature>
<evidence type="ECO:0000256" key="1">
    <source>
        <dbReference type="SAM" id="Phobius"/>
    </source>
</evidence>
<dbReference type="Proteomes" id="UP001375743">
    <property type="component" value="Unassembled WGS sequence"/>
</dbReference>
<dbReference type="Gene3D" id="3.40.50.12780">
    <property type="entry name" value="N-terminal domain of ligase-like"/>
    <property type="match status" value="1"/>
</dbReference>
<evidence type="ECO:0000313" key="5">
    <source>
        <dbReference type="Proteomes" id="UP001375743"/>
    </source>
</evidence>
<dbReference type="Gene3D" id="3.30.300.30">
    <property type="match status" value="1"/>
</dbReference>
<dbReference type="InterPro" id="IPR050237">
    <property type="entry name" value="ATP-dep_AMP-bd_enzyme"/>
</dbReference>
<reference evidence="4 5" key="1">
    <citation type="submission" date="2024-01" db="EMBL/GenBank/DDBJ databases">
        <title>Multi-omics insights into the function and evolution of sodium benzoate biodegradation pathways in Benzoatithermus flavus gen. nov., sp. nov. from hot spring.</title>
        <authorList>
            <person name="Hu C.-J."/>
            <person name="Li W.-J."/>
        </authorList>
    </citation>
    <scope>NUCLEOTIDE SEQUENCE [LARGE SCALE GENOMIC DNA]</scope>
    <source>
        <strain evidence="4 5">SYSU G07066</strain>
    </source>
</reference>
<keyword evidence="4" id="KW-0436">Ligase</keyword>
<dbReference type="RefSeq" id="WP_418161781.1">
    <property type="nucleotide sequence ID" value="NZ_JBBLZC010000038.1"/>
</dbReference>
<organism evidence="4 5">
    <name type="scientific">Benzoatithermus flavus</name>
    <dbReference type="NCBI Taxonomy" id="3108223"/>
    <lineage>
        <taxon>Bacteria</taxon>
        <taxon>Pseudomonadati</taxon>
        <taxon>Pseudomonadota</taxon>
        <taxon>Alphaproteobacteria</taxon>
        <taxon>Geminicoccales</taxon>
        <taxon>Geminicoccaceae</taxon>
        <taxon>Benzoatithermus</taxon>
    </lineage>
</organism>
<keyword evidence="5" id="KW-1185">Reference proteome</keyword>
<sequence length="571" mass="62924">MAMRARVVEPEPALPRPDPEVDLVSAIEPRPVTTLLHASVARFPDRPCLDFLGRRYRYRDVADLVAHAAKGLHGLGVTKGTRVGLFLPNCPYFVILYYAVLEAGGIVVNVNPLLAEREIEQQLADSAVEIIATLDLAALYGKLARVLEHRPVRHVLVCRMRDILPMPTRQLFAVMRRKEVAHIPADERHVPFQRLIDNDGRPPKVSIDPTRDIALLQYTGGTTGTPKGAELTHANLYVNTVQTGRWFQHRITPGQERILGVLPLFHVFGMATVMNVGLLIGAEIVLLPRFEIGQLMQVIHKKRPTIFPAVPTMFTAIMRYDQLERYDLSSINVCVSGGAPLPAEVKESFERITGCVIVEGYGLTEASPVVCINPVGGVHKTGSIGLPLPLTEVEIVSLADGRTLLGPGERGELCVKGPQVMRGYAGRPEETRQALAGGHLHTGDVAYRDADGYVFIVDRIKDVILAGGFNVYPRNVEEAIYLHPAVEECIVAGVPDPYRGQTVKAWIKLAPGQQLDEKSLRAFLEDKLSHIEMPRQIEFRDTPLPKTLIGKLSRKDLLAEHQARGATGEPS</sequence>
<dbReference type="Pfam" id="PF00501">
    <property type="entry name" value="AMP-binding"/>
    <property type="match status" value="1"/>
</dbReference>
<dbReference type="InterPro" id="IPR025110">
    <property type="entry name" value="AMP-bd_C"/>
</dbReference>
<keyword evidence="1" id="KW-0472">Membrane</keyword>
<dbReference type="PROSITE" id="PS00455">
    <property type="entry name" value="AMP_BINDING"/>
    <property type="match status" value="1"/>
</dbReference>
<evidence type="ECO:0000259" key="3">
    <source>
        <dbReference type="Pfam" id="PF13193"/>
    </source>
</evidence>
<dbReference type="InterPro" id="IPR000873">
    <property type="entry name" value="AMP-dep_synth/lig_dom"/>
</dbReference>
<dbReference type="Pfam" id="PF13193">
    <property type="entry name" value="AMP-binding_C"/>
    <property type="match status" value="1"/>
</dbReference>
<feature type="domain" description="AMP-dependent synthetase/ligase" evidence="2">
    <location>
        <begin position="37"/>
        <end position="424"/>
    </location>
</feature>
<dbReference type="InterPro" id="IPR020845">
    <property type="entry name" value="AMP-binding_CS"/>
</dbReference>
<dbReference type="GO" id="GO:0016874">
    <property type="term" value="F:ligase activity"/>
    <property type="evidence" value="ECO:0007669"/>
    <property type="project" value="UniProtKB-KW"/>
</dbReference>
<dbReference type="PANTHER" id="PTHR43767:SF1">
    <property type="entry name" value="NONRIBOSOMAL PEPTIDE SYNTHASE PES1 (EUROFUNG)-RELATED"/>
    <property type="match status" value="1"/>
</dbReference>
<keyword evidence="1" id="KW-0812">Transmembrane</keyword>
<evidence type="ECO:0000313" key="4">
    <source>
        <dbReference type="EMBL" id="MEK0085935.1"/>
    </source>
</evidence>
<gene>
    <name evidence="4" type="ORF">U1T56_22495</name>
</gene>
<dbReference type="EMBL" id="JBBLZC010000038">
    <property type="protein sequence ID" value="MEK0085935.1"/>
    <property type="molecule type" value="Genomic_DNA"/>
</dbReference>
<dbReference type="CDD" id="cd05936">
    <property type="entry name" value="FC-FACS_FadD_like"/>
    <property type="match status" value="1"/>
</dbReference>